<evidence type="ECO:0000256" key="1">
    <source>
        <dbReference type="SAM" id="Phobius"/>
    </source>
</evidence>
<proteinExistence type="predicted"/>
<keyword evidence="1" id="KW-0472">Membrane</keyword>
<accession>A0A1G2HK46</accession>
<evidence type="ECO:0008006" key="4">
    <source>
        <dbReference type="Google" id="ProtNLM"/>
    </source>
</evidence>
<sequence>MTFNWEITKSDRHMPWKTLLFIGLISLSSAAYFFVIKSYFAFALFIIAPIVMILTSMQGPDKTTGSVSSNGILINDKNYNYDSLEYFSIVRDYLILKPKEEKAQYFAIHEHDSDDLREVLSGYIPEKEHDENLIDIINRYLRIH</sequence>
<protein>
    <recommendedName>
        <fullName evidence="4">DUF5673 domain-containing protein</fullName>
    </recommendedName>
</protein>
<comment type="caution">
    <text evidence="2">The sequence shown here is derived from an EMBL/GenBank/DDBJ whole genome shotgun (WGS) entry which is preliminary data.</text>
</comment>
<organism evidence="2 3">
    <name type="scientific">Candidatus Spechtbacteria bacterium RIFCSPLOWO2_02_FULL_38_8</name>
    <dbReference type="NCBI Taxonomy" id="1802164"/>
    <lineage>
        <taxon>Bacteria</taxon>
        <taxon>Candidatus Spechtiibacteriota</taxon>
    </lineage>
</organism>
<dbReference type="EMBL" id="MHOJ01000009">
    <property type="protein sequence ID" value="OGZ62825.1"/>
    <property type="molecule type" value="Genomic_DNA"/>
</dbReference>
<gene>
    <name evidence="2" type="ORF">A3H51_01385</name>
</gene>
<evidence type="ECO:0000313" key="2">
    <source>
        <dbReference type="EMBL" id="OGZ62825.1"/>
    </source>
</evidence>
<evidence type="ECO:0000313" key="3">
    <source>
        <dbReference type="Proteomes" id="UP000178509"/>
    </source>
</evidence>
<keyword evidence="1" id="KW-0812">Transmembrane</keyword>
<reference evidence="2 3" key="1">
    <citation type="journal article" date="2016" name="Nat. Commun.">
        <title>Thousands of microbial genomes shed light on interconnected biogeochemical processes in an aquifer system.</title>
        <authorList>
            <person name="Anantharaman K."/>
            <person name="Brown C.T."/>
            <person name="Hug L.A."/>
            <person name="Sharon I."/>
            <person name="Castelle C.J."/>
            <person name="Probst A.J."/>
            <person name="Thomas B.C."/>
            <person name="Singh A."/>
            <person name="Wilkins M.J."/>
            <person name="Karaoz U."/>
            <person name="Brodie E.L."/>
            <person name="Williams K.H."/>
            <person name="Hubbard S.S."/>
            <person name="Banfield J.F."/>
        </authorList>
    </citation>
    <scope>NUCLEOTIDE SEQUENCE [LARGE SCALE GENOMIC DNA]</scope>
</reference>
<keyword evidence="1" id="KW-1133">Transmembrane helix</keyword>
<name>A0A1G2HK46_9BACT</name>
<dbReference type="AlphaFoldDB" id="A0A1G2HK46"/>
<feature type="transmembrane region" description="Helical" evidence="1">
    <location>
        <begin position="40"/>
        <end position="57"/>
    </location>
</feature>
<dbReference type="Proteomes" id="UP000178509">
    <property type="component" value="Unassembled WGS sequence"/>
</dbReference>